<reference evidence="7" key="2">
    <citation type="submission" date="2020-09" db="EMBL/GenBank/DDBJ databases">
        <authorList>
            <person name="Sun Q."/>
            <person name="Zhou Y."/>
        </authorList>
    </citation>
    <scope>NUCLEOTIDE SEQUENCE</scope>
    <source>
        <strain evidence="7">CGMCC 4.5737</strain>
    </source>
</reference>
<dbReference type="RefSeq" id="WP_189054941.1">
    <property type="nucleotide sequence ID" value="NZ_BMMK01000004.1"/>
</dbReference>
<dbReference type="InterPro" id="IPR007627">
    <property type="entry name" value="RNA_pol_sigma70_r2"/>
</dbReference>
<dbReference type="InterPro" id="IPR013324">
    <property type="entry name" value="RNA_pol_sigma_r3/r4-like"/>
</dbReference>
<dbReference type="InterPro" id="IPR036388">
    <property type="entry name" value="WH-like_DNA-bd_sf"/>
</dbReference>
<dbReference type="InterPro" id="IPR013325">
    <property type="entry name" value="RNA_pol_sigma_r2"/>
</dbReference>
<dbReference type="SUPFAM" id="SSF88946">
    <property type="entry name" value="Sigma2 domain of RNA polymerase sigma factors"/>
    <property type="match status" value="1"/>
</dbReference>
<comment type="caution">
    <text evidence="7">The sequence shown here is derived from an EMBL/GenBank/DDBJ whole genome shotgun (WGS) entry which is preliminary data.</text>
</comment>
<dbReference type="GO" id="GO:0006352">
    <property type="term" value="P:DNA-templated transcription initiation"/>
    <property type="evidence" value="ECO:0007669"/>
    <property type="project" value="InterPro"/>
</dbReference>
<dbReference type="AlphaFoldDB" id="A0A8J3FSW7"/>
<dbReference type="GO" id="GO:0003677">
    <property type="term" value="F:DNA binding"/>
    <property type="evidence" value="ECO:0007669"/>
    <property type="project" value="InterPro"/>
</dbReference>
<sequence>MNSHDLAHAVHQVVRRYEAAGVPRQDAEDCVHDSLVKMLARLARGDGEVERVEAWLAVATQHQLVDRHRRAQRERAALRRVHAPVAPDPGEAVADRQLARWLVDHLSALPPVTQQVCWALADGLTTEQASVQLGLSRRSVESHLTRARRHLRGLAAGTTHPTITRRAPTGAP</sequence>
<proteinExistence type="inferred from homology"/>
<keyword evidence="2" id="KW-0805">Transcription regulation</keyword>
<dbReference type="InterPro" id="IPR014284">
    <property type="entry name" value="RNA_pol_sigma-70_dom"/>
</dbReference>
<evidence type="ECO:0000256" key="3">
    <source>
        <dbReference type="ARBA" id="ARBA00023082"/>
    </source>
</evidence>
<dbReference type="Pfam" id="PF04542">
    <property type="entry name" value="Sigma70_r2"/>
    <property type="match status" value="1"/>
</dbReference>
<keyword evidence="4" id="KW-0804">Transcription</keyword>
<evidence type="ECO:0000259" key="6">
    <source>
        <dbReference type="Pfam" id="PF08281"/>
    </source>
</evidence>
<evidence type="ECO:0000256" key="4">
    <source>
        <dbReference type="ARBA" id="ARBA00023163"/>
    </source>
</evidence>
<evidence type="ECO:0008006" key="9">
    <source>
        <dbReference type="Google" id="ProtNLM"/>
    </source>
</evidence>
<feature type="domain" description="RNA polymerase sigma-70 region 2" evidence="5">
    <location>
        <begin position="8"/>
        <end position="73"/>
    </location>
</feature>
<dbReference type="Gene3D" id="1.10.10.10">
    <property type="entry name" value="Winged helix-like DNA-binding domain superfamily/Winged helix DNA-binding domain"/>
    <property type="match status" value="1"/>
</dbReference>
<name>A0A8J3FSW7_9PSEU</name>
<evidence type="ECO:0000256" key="2">
    <source>
        <dbReference type="ARBA" id="ARBA00023015"/>
    </source>
</evidence>
<dbReference type="PANTHER" id="PTHR43133:SF25">
    <property type="entry name" value="RNA POLYMERASE SIGMA FACTOR RFAY-RELATED"/>
    <property type="match status" value="1"/>
</dbReference>
<organism evidence="7 8">
    <name type="scientific">Longimycelium tulufanense</name>
    <dbReference type="NCBI Taxonomy" id="907463"/>
    <lineage>
        <taxon>Bacteria</taxon>
        <taxon>Bacillati</taxon>
        <taxon>Actinomycetota</taxon>
        <taxon>Actinomycetes</taxon>
        <taxon>Pseudonocardiales</taxon>
        <taxon>Pseudonocardiaceae</taxon>
        <taxon>Longimycelium</taxon>
    </lineage>
</organism>
<dbReference type="GO" id="GO:0016987">
    <property type="term" value="F:sigma factor activity"/>
    <property type="evidence" value="ECO:0007669"/>
    <property type="project" value="UniProtKB-KW"/>
</dbReference>
<dbReference type="PANTHER" id="PTHR43133">
    <property type="entry name" value="RNA POLYMERASE ECF-TYPE SIGMA FACTO"/>
    <property type="match status" value="1"/>
</dbReference>
<dbReference type="Proteomes" id="UP000637578">
    <property type="component" value="Unassembled WGS sequence"/>
</dbReference>
<dbReference type="EMBL" id="BMMK01000004">
    <property type="protein sequence ID" value="GGM43462.1"/>
    <property type="molecule type" value="Genomic_DNA"/>
</dbReference>
<evidence type="ECO:0000256" key="1">
    <source>
        <dbReference type="ARBA" id="ARBA00010641"/>
    </source>
</evidence>
<accession>A0A8J3FSW7</accession>
<dbReference type="Gene3D" id="1.10.1740.10">
    <property type="match status" value="1"/>
</dbReference>
<comment type="similarity">
    <text evidence="1">Belongs to the sigma-70 factor family. ECF subfamily.</text>
</comment>
<evidence type="ECO:0000259" key="5">
    <source>
        <dbReference type="Pfam" id="PF04542"/>
    </source>
</evidence>
<feature type="domain" description="RNA polymerase sigma factor 70 region 4 type 2" evidence="6">
    <location>
        <begin position="104"/>
        <end position="151"/>
    </location>
</feature>
<keyword evidence="3" id="KW-0731">Sigma factor</keyword>
<evidence type="ECO:0000313" key="8">
    <source>
        <dbReference type="Proteomes" id="UP000637578"/>
    </source>
</evidence>
<dbReference type="NCBIfam" id="TIGR02937">
    <property type="entry name" value="sigma70-ECF"/>
    <property type="match status" value="1"/>
</dbReference>
<protein>
    <recommendedName>
        <fullName evidence="9">Sigma-70 family RNA polymerase sigma factor</fullName>
    </recommendedName>
</protein>
<keyword evidence="8" id="KW-1185">Reference proteome</keyword>
<gene>
    <name evidence="7" type="ORF">GCM10012275_13040</name>
</gene>
<reference evidence="7" key="1">
    <citation type="journal article" date="2014" name="Int. J. Syst. Evol. Microbiol.">
        <title>Complete genome sequence of Corynebacterium casei LMG S-19264T (=DSM 44701T), isolated from a smear-ripened cheese.</title>
        <authorList>
            <consortium name="US DOE Joint Genome Institute (JGI-PGF)"/>
            <person name="Walter F."/>
            <person name="Albersmeier A."/>
            <person name="Kalinowski J."/>
            <person name="Ruckert C."/>
        </authorList>
    </citation>
    <scope>NUCLEOTIDE SEQUENCE</scope>
    <source>
        <strain evidence="7">CGMCC 4.5737</strain>
    </source>
</reference>
<dbReference type="InterPro" id="IPR039425">
    <property type="entry name" value="RNA_pol_sigma-70-like"/>
</dbReference>
<dbReference type="SUPFAM" id="SSF88659">
    <property type="entry name" value="Sigma3 and sigma4 domains of RNA polymerase sigma factors"/>
    <property type="match status" value="1"/>
</dbReference>
<evidence type="ECO:0000313" key="7">
    <source>
        <dbReference type="EMBL" id="GGM43462.1"/>
    </source>
</evidence>
<dbReference type="InterPro" id="IPR013249">
    <property type="entry name" value="RNA_pol_sigma70_r4_t2"/>
</dbReference>
<dbReference type="Pfam" id="PF08281">
    <property type="entry name" value="Sigma70_r4_2"/>
    <property type="match status" value="1"/>
</dbReference>